<comment type="caution">
    <text evidence="3">The sequence shown here is derived from an EMBL/GenBank/DDBJ whole genome shotgun (WGS) entry which is preliminary data.</text>
</comment>
<evidence type="ECO:0000313" key="4">
    <source>
        <dbReference type="Proteomes" id="UP000316167"/>
    </source>
</evidence>
<dbReference type="InterPro" id="IPR007835">
    <property type="entry name" value="MOFRL"/>
</dbReference>
<gene>
    <name evidence="3" type="ORF">IQ13_3539</name>
</gene>
<dbReference type="Gene3D" id="3.40.50.10180">
    <property type="entry name" value="Glycerate kinase, MOFRL-like N-terminal domain"/>
    <property type="match status" value="1"/>
</dbReference>
<dbReference type="PANTHER" id="PTHR12227">
    <property type="entry name" value="GLYCERATE KINASE"/>
    <property type="match status" value="1"/>
</dbReference>
<dbReference type="RefSeq" id="WP_144887918.1">
    <property type="nucleotide sequence ID" value="NZ_VLLE01000006.1"/>
</dbReference>
<dbReference type="Gene3D" id="3.40.1480.10">
    <property type="entry name" value="MOFRL domain"/>
    <property type="match status" value="1"/>
</dbReference>
<dbReference type="PANTHER" id="PTHR12227:SF0">
    <property type="entry name" value="GLYCERATE KINASE"/>
    <property type="match status" value="1"/>
</dbReference>
<dbReference type="Pfam" id="PF05161">
    <property type="entry name" value="MOFRL"/>
    <property type="match status" value="1"/>
</dbReference>
<dbReference type="InterPro" id="IPR025286">
    <property type="entry name" value="MOFRL_assoc_dom"/>
</dbReference>
<protein>
    <submittedName>
        <fullName evidence="3">Hydroxypyruvate reductase</fullName>
    </submittedName>
</protein>
<dbReference type="InterPro" id="IPR037035">
    <property type="entry name" value="GK-like_C_sf"/>
</dbReference>
<dbReference type="EMBL" id="VLLE01000006">
    <property type="protein sequence ID" value="TWI79138.1"/>
    <property type="molecule type" value="Genomic_DNA"/>
</dbReference>
<dbReference type="AlphaFoldDB" id="A0A562SCZ8"/>
<dbReference type="InterPro" id="IPR038614">
    <property type="entry name" value="GK_N_sf"/>
</dbReference>
<dbReference type="SUPFAM" id="SSF82544">
    <property type="entry name" value="GckA/TtuD-like"/>
    <property type="match status" value="1"/>
</dbReference>
<dbReference type="FunFam" id="3.40.1480.10:FF:000002">
    <property type="entry name" value="Glycerate kinase"/>
    <property type="match status" value="1"/>
</dbReference>
<reference evidence="3 4" key="1">
    <citation type="journal article" date="2015" name="Stand. Genomic Sci.">
        <title>Genomic Encyclopedia of Bacterial and Archaeal Type Strains, Phase III: the genomes of soil and plant-associated and newly described type strains.</title>
        <authorList>
            <person name="Whitman W.B."/>
            <person name="Woyke T."/>
            <person name="Klenk H.P."/>
            <person name="Zhou Y."/>
            <person name="Lilburn T.G."/>
            <person name="Beck B.J."/>
            <person name="De Vos P."/>
            <person name="Vandamme P."/>
            <person name="Eisen J.A."/>
            <person name="Garrity G."/>
            <person name="Hugenholtz P."/>
            <person name="Kyrpides N.C."/>
        </authorList>
    </citation>
    <scope>NUCLEOTIDE SEQUENCE [LARGE SCALE GENOMIC DNA]</scope>
    <source>
        <strain evidence="3 4">CGMCC 1.7271</strain>
    </source>
</reference>
<feature type="domain" description="MOFRL-associated" evidence="2">
    <location>
        <begin position="7"/>
        <end position="243"/>
    </location>
</feature>
<dbReference type="OrthoDB" id="9766552at2"/>
<keyword evidence="4" id="KW-1185">Reference proteome</keyword>
<dbReference type="Pfam" id="PF13660">
    <property type="entry name" value="DUF4147"/>
    <property type="match status" value="1"/>
</dbReference>
<organism evidence="3 4">
    <name type="scientific">Lacibacter cauensis</name>
    <dbReference type="NCBI Taxonomy" id="510947"/>
    <lineage>
        <taxon>Bacteria</taxon>
        <taxon>Pseudomonadati</taxon>
        <taxon>Bacteroidota</taxon>
        <taxon>Chitinophagia</taxon>
        <taxon>Chitinophagales</taxon>
        <taxon>Chitinophagaceae</taxon>
        <taxon>Lacibacter</taxon>
    </lineage>
</organism>
<proteinExistence type="predicted"/>
<evidence type="ECO:0000259" key="1">
    <source>
        <dbReference type="Pfam" id="PF05161"/>
    </source>
</evidence>
<evidence type="ECO:0000313" key="3">
    <source>
        <dbReference type="EMBL" id="TWI79138.1"/>
    </source>
</evidence>
<keyword evidence="3" id="KW-0670">Pyruvate</keyword>
<evidence type="ECO:0000259" key="2">
    <source>
        <dbReference type="Pfam" id="PF13660"/>
    </source>
</evidence>
<name>A0A562SCZ8_9BACT</name>
<dbReference type="Proteomes" id="UP000316167">
    <property type="component" value="Unassembled WGS sequence"/>
</dbReference>
<dbReference type="InterPro" id="IPR039760">
    <property type="entry name" value="MOFRL_protein"/>
</dbReference>
<sequence length="433" mass="45899">MQYRNHAKEIYAAAVAAVQPSALLPQYLQLNGNVLKAGNNSIALAENNLYVIGAGKAAAAMAQTTEQLLGHFIQSGFISTKYKHAAPLQIIQCTEAAHPVPDENSIKAMQQTIALLQQTKPGDHILCLLSGGASALWADTPAGIALAELQQTFQLLLNSGADIAEMNCVRKHVSNSKGGQLLRYAPHAHWHTFIISDVPGNNLETIASGPTTTDPTSFTDAWNIIQHYQLEKIIPASVAQHLQKGIDGSIAETIKHGDALLQQAQHYIIGSNETALQAAAHKATALGYTVFTFPASLQGEAADTAASIVQQATAYNGIRPACFIYGGETTVTVTGKGKGGRNQQLALCATQHIQANNPITLLAAGTDGTDGPTDAAGAFADNVVVQQALQQQLHPAHFVEQNDAYTFFQQTDGLFITGATQTNVMDLVIVLLP</sequence>
<feature type="domain" description="MOFRL" evidence="1">
    <location>
        <begin position="321"/>
        <end position="426"/>
    </location>
</feature>
<dbReference type="GO" id="GO:0008887">
    <property type="term" value="F:glycerate kinase activity"/>
    <property type="evidence" value="ECO:0007669"/>
    <property type="project" value="InterPro"/>
</dbReference>
<dbReference type="GO" id="GO:0005737">
    <property type="term" value="C:cytoplasm"/>
    <property type="evidence" value="ECO:0007669"/>
    <property type="project" value="TreeGrafter"/>
</dbReference>
<accession>A0A562SCZ8</accession>